<dbReference type="AlphaFoldDB" id="A0A8I0MXP5"/>
<keyword evidence="2" id="KW-1185">Reference proteome</keyword>
<proteinExistence type="predicted"/>
<sequence length="253" mass="27572">MADSYEVSSLLPDDTLRQILHGWGCPAFATPSNANVANTAQRQYFVHLFCGRIPTQSEVLHGTFIDRVGDSHRDMPLTLEQRYLGSFNVATAVGESVINKSVKSTGRIWPEQVSIASSYTALSPLPVASMATQSWMLDWSFKSTKTLVLSNGNLGWLSQEALSGGLNTTGATWFYISESENRPRWKTRVVQNPHSLDNTAVIESLHVDMQTSALPLIVGNVGAMGTNSDLELISGATGFNSHIRMAGLRIITT</sequence>
<evidence type="ECO:0000313" key="2">
    <source>
        <dbReference type="Proteomes" id="UP000660708"/>
    </source>
</evidence>
<dbReference type="RefSeq" id="WP_128731790.1">
    <property type="nucleotide sequence ID" value="NZ_AQHF01000028.1"/>
</dbReference>
<evidence type="ECO:0000313" key="1">
    <source>
        <dbReference type="EMBL" id="MBE0347932.1"/>
    </source>
</evidence>
<dbReference type="EMBL" id="AQHF01000028">
    <property type="protein sequence ID" value="MBE0347932.1"/>
    <property type="molecule type" value="Genomic_DNA"/>
</dbReference>
<organism evidence="1 2">
    <name type="scientific">Pseudoalteromonas peptidolytica F12-50-A1</name>
    <dbReference type="NCBI Taxonomy" id="1315280"/>
    <lineage>
        <taxon>Bacteria</taxon>
        <taxon>Pseudomonadati</taxon>
        <taxon>Pseudomonadota</taxon>
        <taxon>Gammaproteobacteria</taxon>
        <taxon>Alteromonadales</taxon>
        <taxon>Pseudoalteromonadaceae</taxon>
        <taxon>Pseudoalteromonas</taxon>
    </lineage>
</organism>
<accession>A0A8I0MXP5</accession>
<gene>
    <name evidence="1" type="ORF">PPEP_a4315</name>
</gene>
<protein>
    <submittedName>
        <fullName evidence="1">Uncharacterized protein</fullName>
    </submittedName>
</protein>
<reference evidence="1 2" key="1">
    <citation type="submission" date="2015-06" db="EMBL/GenBank/DDBJ databases">
        <title>Genome sequence of Pseudoalteromonas peptidolytica.</title>
        <authorList>
            <person name="Xie B.-B."/>
            <person name="Rong J.-C."/>
            <person name="Qin Q.-L."/>
            <person name="Zhang Y.-Z."/>
        </authorList>
    </citation>
    <scope>NUCLEOTIDE SEQUENCE [LARGE SCALE GENOMIC DNA]</scope>
    <source>
        <strain evidence="1 2">F12-50-A1</strain>
    </source>
</reference>
<dbReference type="Proteomes" id="UP000660708">
    <property type="component" value="Unassembled WGS sequence"/>
</dbReference>
<comment type="caution">
    <text evidence="1">The sequence shown here is derived from an EMBL/GenBank/DDBJ whole genome shotgun (WGS) entry which is preliminary data.</text>
</comment>
<name>A0A8I0MXP5_9GAMM</name>